<evidence type="ECO:0000256" key="1">
    <source>
        <dbReference type="SAM" id="Phobius"/>
    </source>
</evidence>
<reference evidence="2" key="1">
    <citation type="submission" date="2009-02" db="EMBL/GenBank/DDBJ databases">
        <authorList>
            <person name="Fulton L."/>
            <person name="Clifton S."/>
            <person name="Fulton B."/>
            <person name="Xu J."/>
            <person name="Minx P."/>
            <person name="Pepin K.H."/>
            <person name="Johnson M."/>
            <person name="Bhonagiri V."/>
            <person name="Nash W.E."/>
            <person name="Mardis E.R."/>
            <person name="Wilson R.K."/>
        </authorList>
    </citation>
    <scope>NUCLEOTIDE SEQUENCE [LARGE SCALE GENOMIC DNA]</scope>
    <source>
        <strain evidence="2">DSM 15053</strain>
    </source>
</reference>
<proteinExistence type="predicted"/>
<name>C0C484_9FIRM</name>
<keyword evidence="3" id="KW-1185">Reference proteome</keyword>
<sequence length="208" mass="23960">MVEIRSFSCVQENQERIIFTEAKGKKGNGGPVMELKQTRTLMDVRRGFLMTVLSVSVVAILIAGIVSNYFFYSIPIFTICVFAIFIVMLSIFYDIYINSTYRIFLVDGDVYIYYPTYSSRAGNEFIFYRVKEVDYSTVKGSSILFSGTVEVRTEGVEREGMKEVADPEALFKDVFSGETYNIQKRFRISRIFENENELMGLLAEKRKK</sequence>
<comment type="caution">
    <text evidence="2">The sequence shown here is derived from an EMBL/GenBank/DDBJ whole genome shotgun (WGS) entry which is preliminary data.</text>
</comment>
<gene>
    <name evidence="2" type="ORF">CLOHYLEM_06899</name>
</gene>
<protein>
    <submittedName>
        <fullName evidence="2">Uncharacterized protein</fullName>
    </submittedName>
</protein>
<dbReference type="EMBL" id="ABYI02000034">
    <property type="protein sequence ID" value="EEG72877.1"/>
    <property type="molecule type" value="Genomic_DNA"/>
</dbReference>
<feature type="transmembrane region" description="Helical" evidence="1">
    <location>
        <begin position="47"/>
        <end position="66"/>
    </location>
</feature>
<keyword evidence="1" id="KW-0472">Membrane</keyword>
<dbReference type="Proteomes" id="UP000004893">
    <property type="component" value="Unassembled WGS sequence"/>
</dbReference>
<keyword evidence="1" id="KW-1133">Transmembrane helix</keyword>
<accession>C0C484</accession>
<feature type="transmembrane region" description="Helical" evidence="1">
    <location>
        <begin position="72"/>
        <end position="93"/>
    </location>
</feature>
<evidence type="ECO:0000313" key="3">
    <source>
        <dbReference type="Proteomes" id="UP000004893"/>
    </source>
</evidence>
<reference evidence="2" key="2">
    <citation type="submission" date="2013-06" db="EMBL/GenBank/DDBJ databases">
        <title>Draft genome sequence of Clostridium hylemonae (DSM 15053).</title>
        <authorList>
            <person name="Sudarsanam P."/>
            <person name="Ley R."/>
            <person name="Guruge J."/>
            <person name="Turnbaugh P.J."/>
            <person name="Mahowald M."/>
            <person name="Liep D."/>
            <person name="Gordon J."/>
        </authorList>
    </citation>
    <scope>NUCLEOTIDE SEQUENCE</scope>
    <source>
        <strain evidence="2">DSM 15053</strain>
    </source>
</reference>
<dbReference type="STRING" id="553973.CLOHYLEM_06899"/>
<organism evidence="2 3">
    <name type="scientific">[Clostridium] hylemonae DSM 15053</name>
    <dbReference type="NCBI Taxonomy" id="553973"/>
    <lineage>
        <taxon>Bacteria</taxon>
        <taxon>Bacillati</taxon>
        <taxon>Bacillota</taxon>
        <taxon>Clostridia</taxon>
        <taxon>Lachnospirales</taxon>
        <taxon>Lachnospiraceae</taxon>
    </lineage>
</organism>
<dbReference type="AlphaFoldDB" id="C0C484"/>
<keyword evidence="1" id="KW-0812">Transmembrane</keyword>
<dbReference type="HOGENOM" id="CLU_1319064_0_0_9"/>
<evidence type="ECO:0000313" key="2">
    <source>
        <dbReference type="EMBL" id="EEG72877.1"/>
    </source>
</evidence>